<feature type="domain" description="DNA mismatch repair proteins mutS family" evidence="8">
    <location>
        <begin position="772"/>
        <end position="788"/>
    </location>
</feature>
<dbReference type="InterPro" id="IPR007696">
    <property type="entry name" value="DNA_mismatch_repair_MutS_core"/>
</dbReference>
<dbReference type="Proteomes" id="UP001219933">
    <property type="component" value="Chromosome 1"/>
</dbReference>
<evidence type="ECO:0000256" key="5">
    <source>
        <dbReference type="ARBA" id="ARBA00023125"/>
    </source>
</evidence>
<dbReference type="PANTHER" id="PTHR11361:SF34">
    <property type="entry name" value="DNA MISMATCH REPAIR PROTEIN MSH1, MITOCHONDRIAL"/>
    <property type="match status" value="1"/>
</dbReference>
<dbReference type="Pfam" id="PF05192">
    <property type="entry name" value="MutS_III"/>
    <property type="match status" value="1"/>
</dbReference>
<dbReference type="GO" id="GO:0005634">
    <property type="term" value="C:nucleus"/>
    <property type="evidence" value="ECO:0007669"/>
    <property type="project" value="TreeGrafter"/>
</dbReference>
<dbReference type="InterPro" id="IPR000432">
    <property type="entry name" value="DNA_mismatch_repair_MutS_C"/>
</dbReference>
<evidence type="ECO:0000256" key="4">
    <source>
        <dbReference type="ARBA" id="ARBA00022840"/>
    </source>
</evidence>
<dbReference type="InterPro" id="IPR036678">
    <property type="entry name" value="MutS_con_dom_sf"/>
</dbReference>
<dbReference type="Pfam" id="PF00488">
    <property type="entry name" value="MutS_V"/>
    <property type="match status" value="1"/>
</dbReference>
<dbReference type="PROSITE" id="PS00486">
    <property type="entry name" value="DNA_MISMATCH_REPAIR_2"/>
    <property type="match status" value="1"/>
</dbReference>
<dbReference type="AlphaFoldDB" id="A0AAF0ENY4"/>
<dbReference type="InterPro" id="IPR017261">
    <property type="entry name" value="DNA_mismatch_repair_MutS/MSH"/>
</dbReference>
<dbReference type="InterPro" id="IPR045076">
    <property type="entry name" value="MutS"/>
</dbReference>
<dbReference type="GO" id="GO:0005524">
    <property type="term" value="F:ATP binding"/>
    <property type="evidence" value="ECO:0007669"/>
    <property type="project" value="UniProtKB-KW"/>
</dbReference>
<comment type="similarity">
    <text evidence="1">Belongs to the DNA mismatch repair MutS family.</text>
</comment>
<dbReference type="GO" id="GO:0030983">
    <property type="term" value="F:mismatched DNA binding"/>
    <property type="evidence" value="ECO:0007669"/>
    <property type="project" value="InterPro"/>
</dbReference>
<dbReference type="Gene3D" id="3.40.1170.10">
    <property type="entry name" value="DNA repair protein MutS, domain I"/>
    <property type="match status" value="1"/>
</dbReference>
<protein>
    <recommendedName>
        <fullName evidence="8">DNA mismatch repair proteins mutS family domain-containing protein</fullName>
    </recommendedName>
</protein>
<evidence type="ECO:0000256" key="2">
    <source>
        <dbReference type="ARBA" id="ARBA00022741"/>
    </source>
</evidence>
<dbReference type="SUPFAM" id="SSF55271">
    <property type="entry name" value="DNA repair protein MutS, domain I"/>
    <property type="match status" value="1"/>
</dbReference>
<evidence type="ECO:0000256" key="7">
    <source>
        <dbReference type="SAM" id="MobiDB-lite"/>
    </source>
</evidence>
<evidence type="ECO:0000313" key="9">
    <source>
        <dbReference type="EMBL" id="WFD33891.1"/>
    </source>
</evidence>
<organism evidence="9 10">
    <name type="scientific">Malassezia cuniculi</name>
    <dbReference type="NCBI Taxonomy" id="948313"/>
    <lineage>
        <taxon>Eukaryota</taxon>
        <taxon>Fungi</taxon>
        <taxon>Dikarya</taxon>
        <taxon>Basidiomycota</taxon>
        <taxon>Ustilaginomycotina</taxon>
        <taxon>Malasseziomycetes</taxon>
        <taxon>Malasseziales</taxon>
        <taxon>Malasseziaceae</taxon>
        <taxon>Malassezia</taxon>
    </lineage>
</organism>
<dbReference type="InterPro" id="IPR007860">
    <property type="entry name" value="DNA_mmatch_repair_MutS_con_dom"/>
</dbReference>
<gene>
    <name evidence="9" type="ORF">MCUN1_000717</name>
</gene>
<dbReference type="SUPFAM" id="SSF53150">
    <property type="entry name" value="DNA repair protein MutS, domain II"/>
    <property type="match status" value="1"/>
</dbReference>
<evidence type="ECO:0000256" key="3">
    <source>
        <dbReference type="ARBA" id="ARBA00022763"/>
    </source>
</evidence>
<dbReference type="Gene3D" id="1.10.1420.10">
    <property type="match status" value="3"/>
</dbReference>
<proteinExistence type="inferred from homology"/>
<dbReference type="InterPro" id="IPR016151">
    <property type="entry name" value="DNA_mismatch_repair_MutS_N"/>
</dbReference>
<dbReference type="GO" id="GO:0043504">
    <property type="term" value="P:mitochondrial DNA repair"/>
    <property type="evidence" value="ECO:0007669"/>
    <property type="project" value="TreeGrafter"/>
</dbReference>
<evidence type="ECO:0000256" key="6">
    <source>
        <dbReference type="ARBA" id="ARBA00023204"/>
    </source>
</evidence>
<keyword evidence="5" id="KW-0238">DNA-binding</keyword>
<name>A0AAF0ENY4_9BASI</name>
<dbReference type="SUPFAM" id="SSF48334">
    <property type="entry name" value="DNA repair protein MutS, domain III"/>
    <property type="match status" value="1"/>
</dbReference>
<dbReference type="Gene3D" id="3.40.50.300">
    <property type="entry name" value="P-loop containing nucleotide triphosphate hydrolases"/>
    <property type="match status" value="1"/>
</dbReference>
<keyword evidence="4" id="KW-0067">ATP-binding</keyword>
<keyword evidence="6" id="KW-0234">DNA repair</keyword>
<dbReference type="PIRSF" id="PIRSF037677">
    <property type="entry name" value="DNA_mis_repair_Msh6"/>
    <property type="match status" value="1"/>
</dbReference>
<sequence>MAYLPEAAPDAPPAKRGSKAQARHAASVDASEGWPPLAQCVRENMRAFPGCMLLTRVGGFYESYFDQAPTLASKISIKLAARRWNNQTVPMAGFPIHQLEKYLKVLVQDHGMLVAICEEFQQPSAADNSNVAFDRRVTRVVSPGTLIDERFLDPFTHNYILAISRSAGSYGLAWLDVSTADFATVNCQDDKSLRDEVARVRPREVVIQEGSFDIVDGERHIVWDTIENCGAVVSRVSGGDDTLLQGSPNASRVERDAISMLTAYLRTRLMEHMPDMRVDARPADSHVMRLDAHTLGALEVRETMRERSARGSLTSTIRRTVTHGGARLLQEWLTQPSMSVSLIRARHAIVELFLSQQHLRHDLRVILRHGAGDVLRTMQRIALRRGDIQDMLEIRDFAGTVDRVMALLRQDMKSGPGWDELADLTDKFQSISGLCERLSEAIDERVIEKRLQRQEALLQSADDALAGGALVGSEETPRKRVPKKGPASLVIEEPLWGDDIEHLIRPSAASTLKTSTNEHTKLRREARQLENALRSSIGDAVTLRFLLGQGHVVHVPSTHKELPESFLEHATLSYKTKTTRTFYLAEWTRIGQRMQKLEASIAKKEGEYLRLLRDQVIAHAPVIRRNARLLEQLDVLLGFAQAAEELRLVRPVVDESACLEIRGGRHLGVELGLLEQHRMFTKNDVKFSEPERMHLVTGPNMGGKSTFLRQTAIIAILAQAGSFVPADAAHIGLVDRVFSRVGAKDDLFHSRSTFMVEMMETSEILRRATSRSLVIADEIGRGTNTSVGLSIAYATLHTLACKNKCRTLFATHYHELADMLGYSSDNTALDGAVAFYCTTLETLPGGHVHYAHQVRPGVNRESHGLQVAQLADMPPETVALAEHTHKWLLRHESARLSQVPFISHTEYQ</sequence>
<evidence type="ECO:0000259" key="8">
    <source>
        <dbReference type="PROSITE" id="PS00486"/>
    </source>
</evidence>
<dbReference type="InterPro" id="IPR007695">
    <property type="entry name" value="DNA_mismatch_repair_MutS-lik_N"/>
</dbReference>
<dbReference type="InterPro" id="IPR036187">
    <property type="entry name" value="DNA_mismatch_repair_MutS_sf"/>
</dbReference>
<feature type="region of interest" description="Disordered" evidence="7">
    <location>
        <begin position="1"/>
        <end position="28"/>
    </location>
</feature>
<dbReference type="SMART" id="SM00534">
    <property type="entry name" value="MUTSac"/>
    <property type="match status" value="1"/>
</dbReference>
<dbReference type="PANTHER" id="PTHR11361">
    <property type="entry name" value="DNA MISMATCH REPAIR PROTEIN MUTS FAMILY MEMBER"/>
    <property type="match status" value="1"/>
</dbReference>
<dbReference type="InterPro" id="IPR027417">
    <property type="entry name" value="P-loop_NTPase"/>
</dbReference>
<keyword evidence="3" id="KW-0227">DNA damage</keyword>
<keyword evidence="10" id="KW-1185">Reference proteome</keyword>
<dbReference type="GO" id="GO:0006298">
    <property type="term" value="P:mismatch repair"/>
    <property type="evidence" value="ECO:0007669"/>
    <property type="project" value="InterPro"/>
</dbReference>
<accession>A0AAF0ENY4</accession>
<dbReference type="Gene3D" id="3.30.420.110">
    <property type="entry name" value="MutS, connector domain"/>
    <property type="match status" value="1"/>
</dbReference>
<dbReference type="Pfam" id="PF05188">
    <property type="entry name" value="MutS_II"/>
    <property type="match status" value="1"/>
</dbReference>
<dbReference type="FunFam" id="3.40.50.300:FF:001238">
    <property type="entry name" value="DNA mismatch repair protein"/>
    <property type="match status" value="1"/>
</dbReference>
<evidence type="ECO:0000313" key="10">
    <source>
        <dbReference type="Proteomes" id="UP001219933"/>
    </source>
</evidence>
<dbReference type="SMART" id="SM00533">
    <property type="entry name" value="MUTSd"/>
    <property type="match status" value="1"/>
</dbReference>
<evidence type="ECO:0000256" key="1">
    <source>
        <dbReference type="ARBA" id="ARBA00006271"/>
    </source>
</evidence>
<dbReference type="GO" id="GO:0005739">
    <property type="term" value="C:mitochondrion"/>
    <property type="evidence" value="ECO:0007669"/>
    <property type="project" value="TreeGrafter"/>
</dbReference>
<dbReference type="GO" id="GO:0140664">
    <property type="term" value="F:ATP-dependent DNA damage sensor activity"/>
    <property type="evidence" value="ECO:0007669"/>
    <property type="project" value="InterPro"/>
</dbReference>
<reference evidence="9" key="1">
    <citation type="submission" date="2023-03" db="EMBL/GenBank/DDBJ databases">
        <title>Mating type loci evolution in Malassezia.</title>
        <authorList>
            <person name="Coelho M.A."/>
        </authorList>
    </citation>
    <scope>NUCLEOTIDE SEQUENCE</scope>
    <source>
        <strain evidence="9">CBS 11721</strain>
    </source>
</reference>
<dbReference type="EMBL" id="CP119877">
    <property type="protein sequence ID" value="WFD33891.1"/>
    <property type="molecule type" value="Genomic_DNA"/>
</dbReference>
<dbReference type="Pfam" id="PF01624">
    <property type="entry name" value="MutS_I"/>
    <property type="match status" value="1"/>
</dbReference>
<dbReference type="SUPFAM" id="SSF52540">
    <property type="entry name" value="P-loop containing nucleoside triphosphate hydrolases"/>
    <property type="match status" value="1"/>
</dbReference>
<keyword evidence="2" id="KW-0547">Nucleotide-binding</keyword>